<proteinExistence type="predicted"/>
<evidence type="ECO:0000313" key="1">
    <source>
        <dbReference type="EMBL" id="JAH40288.1"/>
    </source>
</evidence>
<organism evidence="1">
    <name type="scientific">Anguilla anguilla</name>
    <name type="common">European freshwater eel</name>
    <name type="synonym">Muraena anguilla</name>
    <dbReference type="NCBI Taxonomy" id="7936"/>
    <lineage>
        <taxon>Eukaryota</taxon>
        <taxon>Metazoa</taxon>
        <taxon>Chordata</taxon>
        <taxon>Craniata</taxon>
        <taxon>Vertebrata</taxon>
        <taxon>Euteleostomi</taxon>
        <taxon>Actinopterygii</taxon>
        <taxon>Neopterygii</taxon>
        <taxon>Teleostei</taxon>
        <taxon>Anguilliformes</taxon>
        <taxon>Anguillidae</taxon>
        <taxon>Anguilla</taxon>
    </lineage>
</organism>
<reference evidence="1" key="1">
    <citation type="submission" date="2014-11" db="EMBL/GenBank/DDBJ databases">
        <authorList>
            <person name="Amaro Gonzalez C."/>
        </authorList>
    </citation>
    <scope>NUCLEOTIDE SEQUENCE</scope>
</reference>
<dbReference type="PANTHER" id="PTHR31635">
    <property type="entry name" value="REVERSE TRANSCRIPTASE DOMAIN-CONTAINING PROTEIN-RELATED"/>
    <property type="match status" value="1"/>
</dbReference>
<name>A0A0E9SII4_ANGAN</name>
<dbReference type="EMBL" id="GBXM01068289">
    <property type="protein sequence ID" value="JAH40288.1"/>
    <property type="molecule type" value="Transcribed_RNA"/>
</dbReference>
<dbReference type="AlphaFoldDB" id="A0A0E9SII4"/>
<reference evidence="1" key="2">
    <citation type="journal article" date="2015" name="Fish Shellfish Immunol.">
        <title>Early steps in the European eel (Anguilla anguilla)-Vibrio vulnificus interaction in the gills: Role of the RtxA13 toxin.</title>
        <authorList>
            <person name="Callol A."/>
            <person name="Pajuelo D."/>
            <person name="Ebbesson L."/>
            <person name="Teles M."/>
            <person name="MacKenzie S."/>
            <person name="Amaro C."/>
        </authorList>
    </citation>
    <scope>NUCLEOTIDE SEQUENCE</scope>
</reference>
<dbReference type="PANTHER" id="PTHR31635:SF196">
    <property type="entry name" value="REVERSE TRANSCRIPTASE DOMAIN-CONTAINING PROTEIN-RELATED"/>
    <property type="match status" value="1"/>
</dbReference>
<accession>A0A0E9SII4</accession>
<protein>
    <submittedName>
        <fullName evidence="1">Uncharacterized protein</fullName>
    </submittedName>
</protein>
<sequence>MNPIDFSDRINAVTINISPRLLYLFQSLPIVPLKQCIEWDKMISRFSWDGRKPRVRYTTLQLTKK</sequence>